<comment type="caution">
    <text evidence="1">The sequence shown here is derived from an EMBL/GenBank/DDBJ whole genome shotgun (WGS) entry which is preliminary data.</text>
</comment>
<gene>
    <name evidence="1" type="ORF">QO033_17325</name>
</gene>
<evidence type="ECO:0000313" key="2">
    <source>
        <dbReference type="Proteomes" id="UP001243757"/>
    </source>
</evidence>
<keyword evidence="2" id="KW-1185">Reference proteome</keyword>
<name>A0ABT7F4B1_9RHOB</name>
<organism evidence="1 2">
    <name type="scientific">Pseudodonghicola flavimaris</name>
    <dbReference type="NCBI Taxonomy" id="3050036"/>
    <lineage>
        <taxon>Bacteria</taxon>
        <taxon>Pseudomonadati</taxon>
        <taxon>Pseudomonadota</taxon>
        <taxon>Alphaproteobacteria</taxon>
        <taxon>Rhodobacterales</taxon>
        <taxon>Paracoccaceae</taxon>
        <taxon>Pseudodonghicola</taxon>
    </lineage>
</organism>
<dbReference type="EMBL" id="JASNJD010000015">
    <property type="protein sequence ID" value="MDK3019447.1"/>
    <property type="molecule type" value="Genomic_DNA"/>
</dbReference>
<accession>A0ABT7F4B1</accession>
<dbReference type="RefSeq" id="WP_284482221.1">
    <property type="nucleotide sequence ID" value="NZ_JASNJD010000015.1"/>
</dbReference>
<evidence type="ECO:0000313" key="1">
    <source>
        <dbReference type="EMBL" id="MDK3019447.1"/>
    </source>
</evidence>
<proteinExistence type="predicted"/>
<dbReference type="Proteomes" id="UP001243757">
    <property type="component" value="Unassembled WGS sequence"/>
</dbReference>
<protein>
    <submittedName>
        <fullName evidence="1">Uncharacterized protein</fullName>
    </submittedName>
</protein>
<sequence>MHLYVAETDHLGRVTHVWAQKAPHERASPVNMRCDGLDHASPLQHAEVSGATKEEIEQWLLKARG</sequence>
<reference evidence="1 2" key="1">
    <citation type="submission" date="2023-05" db="EMBL/GenBank/DDBJ databases">
        <title>Pseudodonghicola sp. nov.</title>
        <authorList>
            <person name="Huang J."/>
        </authorList>
    </citation>
    <scope>NUCLEOTIDE SEQUENCE [LARGE SCALE GENOMIC DNA]</scope>
    <source>
        <strain evidence="1 2">IC7</strain>
    </source>
</reference>